<feature type="domain" description="YprB ribonuclease H-like" evidence="1">
    <location>
        <begin position="1"/>
        <end position="148"/>
    </location>
</feature>
<organism evidence="2 3">
    <name type="scientific">Methylocystis bryophila</name>
    <dbReference type="NCBI Taxonomy" id="655015"/>
    <lineage>
        <taxon>Bacteria</taxon>
        <taxon>Pseudomonadati</taxon>
        <taxon>Pseudomonadota</taxon>
        <taxon>Alphaproteobacteria</taxon>
        <taxon>Hyphomicrobiales</taxon>
        <taxon>Methylocystaceae</taxon>
        <taxon>Methylocystis</taxon>
    </lineage>
</organism>
<dbReference type="InterPro" id="IPR012337">
    <property type="entry name" value="RNaseH-like_sf"/>
</dbReference>
<dbReference type="PANTHER" id="PTHR38462:SF1">
    <property type="entry name" value="YPRB RIBONUCLEASE H-LIKE DOMAIN-CONTAINING PROTEIN"/>
    <property type="match status" value="1"/>
</dbReference>
<dbReference type="EMBL" id="CP019948">
    <property type="protein sequence ID" value="ARN82808.1"/>
    <property type="molecule type" value="Genomic_DNA"/>
</dbReference>
<evidence type="ECO:0000313" key="2">
    <source>
        <dbReference type="EMBL" id="ARN82808.1"/>
    </source>
</evidence>
<dbReference type="Proteomes" id="UP000193978">
    <property type="component" value="Chromosome"/>
</dbReference>
<dbReference type="SUPFAM" id="SSF53098">
    <property type="entry name" value="Ribonuclease H-like"/>
    <property type="match status" value="1"/>
</dbReference>
<dbReference type="InterPro" id="IPR027417">
    <property type="entry name" value="P-loop_NTPase"/>
</dbReference>
<name>A0A1W6MZ10_9HYPH</name>
<dbReference type="AlphaFoldDB" id="A0A1W6MZ10"/>
<dbReference type="Gene3D" id="3.30.420.10">
    <property type="entry name" value="Ribonuclease H-like superfamily/Ribonuclease H"/>
    <property type="match status" value="1"/>
</dbReference>
<dbReference type="OrthoDB" id="9790530at2"/>
<dbReference type="GO" id="GO:0003676">
    <property type="term" value="F:nucleic acid binding"/>
    <property type="evidence" value="ECO:0007669"/>
    <property type="project" value="InterPro"/>
</dbReference>
<dbReference type="RefSeq" id="WP_158658858.1">
    <property type="nucleotide sequence ID" value="NZ_AP027149.1"/>
</dbReference>
<evidence type="ECO:0000259" key="1">
    <source>
        <dbReference type="Pfam" id="PF13482"/>
    </source>
</evidence>
<keyword evidence="3" id="KW-1185">Reference proteome</keyword>
<proteinExistence type="predicted"/>
<accession>A0A1W6MZ10</accession>
<gene>
    <name evidence="2" type="ORF">B1812_18845</name>
</gene>
<dbReference type="InterPro" id="IPR036397">
    <property type="entry name" value="RNaseH_sf"/>
</dbReference>
<sequence length="594" mass="65258">MDIETTGLSRYYDALTLVGYQIGGQYHVHVAGDDPADLISALRDAATLVTFNGTLFDIPFLRKTFGEVGLPRRHVDLRYAARRIGLTGGQKAIEQQLGLDHRLGIEDLDGASAVLLWHEYLRGSKASLRKLIDYNLADIRGMCGILDRIVQEFNDIDLFFSVRAFFEQEPVRHGHAQPGAKLPDASRLGYRSVSFDTLFGNNTAATATIVGIDLTGSDKRPSGICTLKGSIAETSMVATDEEMISIVVKANPDIVSIDSPLSLPRGRIRVTDDDPGRTEYGIMRICERTLKRRGINVYPCLLPSMQRLTARGIAIASCLRKLGYPVIESYPGAAQDILGIPRKGAGKHFLQAGLAGFGISGVYQGGKATHDELDAITSALVGSFFLAGQYEALSGEEEGALIIPDLNAKHTGRVIGISGRIAAGKTTAARMLEDLGFRYVRFSQIIDDVIEKEGAVPDRKLRQETGWRLHVEKGQSWLCEQVVRRVGEADRIVVDGLRFPEDHAWFRERFAARFLHLHIEASTDLRLSRIRATLPISDLVELEAQPTETQIDALSRKGSMIIRNDGSLAALQETLTMIATGFDDREEPECQSPS</sequence>
<dbReference type="SUPFAM" id="SSF52540">
    <property type="entry name" value="P-loop containing nucleoside triphosphate hydrolases"/>
    <property type="match status" value="1"/>
</dbReference>
<dbReference type="PANTHER" id="PTHR38462">
    <property type="entry name" value="EXONUCLEASE-LIKE PROTEIN"/>
    <property type="match status" value="1"/>
</dbReference>
<dbReference type="KEGG" id="mbry:B1812_18845"/>
<dbReference type="InterPro" id="IPR038720">
    <property type="entry name" value="YprB_RNase_H-like_dom"/>
</dbReference>
<evidence type="ECO:0000313" key="3">
    <source>
        <dbReference type="Proteomes" id="UP000193978"/>
    </source>
</evidence>
<protein>
    <recommendedName>
        <fullName evidence="1">YprB ribonuclease H-like domain-containing protein</fullName>
    </recommendedName>
</protein>
<dbReference type="Gene3D" id="3.40.50.300">
    <property type="entry name" value="P-loop containing nucleotide triphosphate hydrolases"/>
    <property type="match status" value="1"/>
</dbReference>
<dbReference type="Pfam" id="PF13482">
    <property type="entry name" value="RNase_H_2"/>
    <property type="match status" value="1"/>
</dbReference>
<reference evidence="2 3" key="1">
    <citation type="submission" date="2017-02" db="EMBL/GenBank/DDBJ databases">
        <authorList>
            <person name="Peterson S.W."/>
        </authorList>
    </citation>
    <scope>NUCLEOTIDE SEQUENCE [LARGE SCALE GENOMIC DNA]</scope>
    <source>
        <strain evidence="2 3">S285</strain>
    </source>
</reference>